<dbReference type="EnsemblPlants" id="AUR62015251-RA">
    <property type="protein sequence ID" value="AUR62015251-RA:cds"/>
    <property type="gene ID" value="AUR62015251"/>
</dbReference>
<evidence type="ECO:0008006" key="3">
    <source>
        <dbReference type="Google" id="ProtNLM"/>
    </source>
</evidence>
<dbReference type="Proteomes" id="UP000596660">
    <property type="component" value="Unplaced"/>
</dbReference>
<dbReference type="PANTHER" id="PTHR47718:SF13">
    <property type="entry name" value="OS09G0290500 PROTEIN"/>
    <property type="match status" value="1"/>
</dbReference>
<reference evidence="1" key="1">
    <citation type="journal article" date="2017" name="Nature">
        <title>The genome of Chenopodium quinoa.</title>
        <authorList>
            <person name="Jarvis D.E."/>
            <person name="Ho Y.S."/>
            <person name="Lightfoot D.J."/>
            <person name="Schmoeckel S.M."/>
            <person name="Li B."/>
            <person name="Borm T.J.A."/>
            <person name="Ohyanagi H."/>
            <person name="Mineta K."/>
            <person name="Michell C.T."/>
            <person name="Saber N."/>
            <person name="Kharbatia N.M."/>
            <person name="Rupper R.R."/>
            <person name="Sharp A.R."/>
            <person name="Dally N."/>
            <person name="Boughton B.A."/>
            <person name="Woo Y.H."/>
            <person name="Gao G."/>
            <person name="Schijlen E.G.W.M."/>
            <person name="Guo X."/>
            <person name="Momin A.A."/>
            <person name="Negrao S."/>
            <person name="Al-Babili S."/>
            <person name="Gehring C."/>
            <person name="Roessner U."/>
            <person name="Jung C."/>
            <person name="Murphy K."/>
            <person name="Arold S.T."/>
            <person name="Gojobori T."/>
            <person name="van der Linden C.G."/>
            <person name="van Loo E.N."/>
            <person name="Jellen E.N."/>
            <person name="Maughan P.J."/>
            <person name="Tester M."/>
        </authorList>
    </citation>
    <scope>NUCLEOTIDE SEQUENCE [LARGE SCALE GENOMIC DNA]</scope>
    <source>
        <strain evidence="1">cv. PI 614886</strain>
    </source>
</reference>
<protein>
    <recommendedName>
        <fullName evidence="3">FAR1 domain-containing protein</fullName>
    </recommendedName>
</protein>
<name>A0A803LLU0_CHEQI</name>
<reference evidence="1" key="2">
    <citation type="submission" date="2021-03" db="UniProtKB">
        <authorList>
            <consortium name="EnsemblPlants"/>
        </authorList>
    </citation>
    <scope>IDENTIFICATION</scope>
</reference>
<accession>A0A803LLU0</accession>
<sequence>MEAENGGLRNIGWWEISGNGGGECSRQALSRSWENVGDEDDGGCPMKMDAPAVGMVFSTLEELYSYYREYGKQEGFGVVCEAYGTTKYESVVNGKRVTVSHDHLVKRKFKKCECHVVLYASMTEFGEWRVVNVNNSHNHTMEPKESNHIAMYKKDKINKAVEKRIDNDYGAGSSIPAIYNNMAH</sequence>
<organism evidence="1 2">
    <name type="scientific">Chenopodium quinoa</name>
    <name type="common">Quinoa</name>
    <dbReference type="NCBI Taxonomy" id="63459"/>
    <lineage>
        <taxon>Eukaryota</taxon>
        <taxon>Viridiplantae</taxon>
        <taxon>Streptophyta</taxon>
        <taxon>Embryophyta</taxon>
        <taxon>Tracheophyta</taxon>
        <taxon>Spermatophyta</taxon>
        <taxon>Magnoliopsida</taxon>
        <taxon>eudicotyledons</taxon>
        <taxon>Gunneridae</taxon>
        <taxon>Pentapetalae</taxon>
        <taxon>Caryophyllales</taxon>
        <taxon>Chenopodiaceae</taxon>
        <taxon>Chenopodioideae</taxon>
        <taxon>Atripliceae</taxon>
        <taxon>Chenopodium</taxon>
    </lineage>
</organism>
<evidence type="ECO:0000313" key="1">
    <source>
        <dbReference type="EnsemblPlants" id="AUR62015251-RA:cds"/>
    </source>
</evidence>
<keyword evidence="2" id="KW-1185">Reference proteome</keyword>
<dbReference type="Gramene" id="AUR62015251-RA">
    <property type="protein sequence ID" value="AUR62015251-RA:cds"/>
    <property type="gene ID" value="AUR62015251"/>
</dbReference>
<evidence type="ECO:0000313" key="2">
    <source>
        <dbReference type="Proteomes" id="UP000596660"/>
    </source>
</evidence>
<proteinExistence type="predicted"/>
<dbReference type="PANTHER" id="PTHR47718">
    <property type="entry name" value="OS01G0519700 PROTEIN"/>
    <property type="match status" value="1"/>
</dbReference>
<dbReference type="AlphaFoldDB" id="A0A803LLU0"/>